<dbReference type="EMBL" id="CP021112">
    <property type="protein sequence ID" value="ARP99784.1"/>
    <property type="molecule type" value="Genomic_DNA"/>
</dbReference>
<dbReference type="RefSeq" id="WP_086088188.1">
    <property type="nucleotide sequence ID" value="NZ_CP021112.1"/>
</dbReference>
<dbReference type="STRING" id="1235591.CAK95_12330"/>
<evidence type="ECO:0000313" key="2">
    <source>
        <dbReference type="Proteomes" id="UP000194137"/>
    </source>
</evidence>
<keyword evidence="2" id="KW-1185">Reference proteome</keyword>
<dbReference type="SUPFAM" id="SSF56529">
    <property type="entry name" value="FAH"/>
    <property type="match status" value="1"/>
</dbReference>
<dbReference type="InterPro" id="IPR036663">
    <property type="entry name" value="Fumarylacetoacetase_C_sf"/>
</dbReference>
<sequence length="230" mass="25106">MTGRTLALTFATRNGTTHEDVTITQCVVAGWTGRDKVALEKHIKELEELGVKRPASTPIFYRVSAQRLTTADAIEVLGHTSSGEVEYALLQHAGQLWVGVGSDHTDREVETYGITVSKQICEKPLAPVFWPVEEVAPHWDSLVLRSYILENGKKTLYQEGKLAGMLSPDDLIRDYTSGKALSDGTLMFCGTFAAIGGIRPASRFDFEISDETLGRTISSGYDSVSLPILG</sequence>
<dbReference type="GO" id="GO:0003824">
    <property type="term" value="F:catalytic activity"/>
    <property type="evidence" value="ECO:0007669"/>
    <property type="project" value="InterPro"/>
</dbReference>
<reference evidence="1 2" key="1">
    <citation type="submission" date="2017-05" db="EMBL/GenBank/DDBJ databases">
        <title>Full genome sequence of Pseudorhodoplanes sinuspersici.</title>
        <authorList>
            <person name="Dastgheib S.M.M."/>
            <person name="Shavandi M."/>
            <person name="Tirandaz H."/>
        </authorList>
    </citation>
    <scope>NUCLEOTIDE SEQUENCE [LARGE SCALE GENOMIC DNA]</scope>
    <source>
        <strain evidence="1 2">RIPI110</strain>
    </source>
</reference>
<dbReference type="KEGG" id="psin:CAK95_12330"/>
<protein>
    <submittedName>
        <fullName evidence="1">Uncharacterized protein</fullName>
    </submittedName>
</protein>
<proteinExistence type="predicted"/>
<dbReference type="OrthoDB" id="9792678at2"/>
<name>A0A1W6ZSS0_9HYPH</name>
<dbReference type="InterPro" id="IPR021269">
    <property type="entry name" value="DUF2848"/>
</dbReference>
<gene>
    <name evidence="1" type="ORF">CAK95_12330</name>
</gene>
<dbReference type="Gene3D" id="3.90.850.10">
    <property type="entry name" value="Fumarylacetoacetase-like, C-terminal domain"/>
    <property type="match status" value="1"/>
</dbReference>
<evidence type="ECO:0000313" key="1">
    <source>
        <dbReference type="EMBL" id="ARP99784.1"/>
    </source>
</evidence>
<dbReference type="Proteomes" id="UP000194137">
    <property type="component" value="Chromosome"/>
</dbReference>
<organism evidence="1 2">
    <name type="scientific">Pseudorhodoplanes sinuspersici</name>
    <dbReference type="NCBI Taxonomy" id="1235591"/>
    <lineage>
        <taxon>Bacteria</taxon>
        <taxon>Pseudomonadati</taxon>
        <taxon>Pseudomonadota</taxon>
        <taxon>Alphaproteobacteria</taxon>
        <taxon>Hyphomicrobiales</taxon>
        <taxon>Pseudorhodoplanes</taxon>
    </lineage>
</organism>
<dbReference type="AlphaFoldDB" id="A0A1W6ZSS0"/>
<dbReference type="Pfam" id="PF11010">
    <property type="entry name" value="DUF2848"/>
    <property type="match status" value="1"/>
</dbReference>
<accession>A0A1W6ZSS0</accession>